<dbReference type="EMBL" id="CM023481">
    <property type="protein sequence ID" value="KAH6945505.1"/>
    <property type="molecule type" value="Genomic_DNA"/>
</dbReference>
<keyword evidence="2" id="KW-1185">Reference proteome</keyword>
<protein>
    <submittedName>
        <fullName evidence="1">Uncharacterized protein</fullName>
    </submittedName>
</protein>
<gene>
    <name evidence="1" type="ORF">HPB50_008795</name>
</gene>
<dbReference type="Proteomes" id="UP000821845">
    <property type="component" value="Chromosome 1"/>
</dbReference>
<organism evidence="1 2">
    <name type="scientific">Hyalomma asiaticum</name>
    <name type="common">Tick</name>
    <dbReference type="NCBI Taxonomy" id="266040"/>
    <lineage>
        <taxon>Eukaryota</taxon>
        <taxon>Metazoa</taxon>
        <taxon>Ecdysozoa</taxon>
        <taxon>Arthropoda</taxon>
        <taxon>Chelicerata</taxon>
        <taxon>Arachnida</taxon>
        <taxon>Acari</taxon>
        <taxon>Parasitiformes</taxon>
        <taxon>Ixodida</taxon>
        <taxon>Ixodoidea</taxon>
        <taxon>Ixodidae</taxon>
        <taxon>Hyalomminae</taxon>
        <taxon>Hyalomma</taxon>
    </lineage>
</organism>
<name>A0ACB7TEZ7_HYAAI</name>
<proteinExistence type="predicted"/>
<reference evidence="1" key="1">
    <citation type="submission" date="2020-05" db="EMBL/GenBank/DDBJ databases">
        <title>Large-scale comparative analyses of tick genomes elucidate their genetic diversity and vector capacities.</title>
        <authorList>
            <person name="Jia N."/>
            <person name="Wang J."/>
            <person name="Shi W."/>
            <person name="Du L."/>
            <person name="Sun Y."/>
            <person name="Zhan W."/>
            <person name="Jiang J."/>
            <person name="Wang Q."/>
            <person name="Zhang B."/>
            <person name="Ji P."/>
            <person name="Sakyi L.B."/>
            <person name="Cui X."/>
            <person name="Yuan T."/>
            <person name="Jiang B."/>
            <person name="Yang W."/>
            <person name="Lam T.T.-Y."/>
            <person name="Chang Q."/>
            <person name="Ding S."/>
            <person name="Wang X."/>
            <person name="Zhu J."/>
            <person name="Ruan X."/>
            <person name="Zhao L."/>
            <person name="Wei J."/>
            <person name="Que T."/>
            <person name="Du C."/>
            <person name="Cheng J."/>
            <person name="Dai P."/>
            <person name="Han X."/>
            <person name="Huang E."/>
            <person name="Gao Y."/>
            <person name="Liu J."/>
            <person name="Shao H."/>
            <person name="Ye R."/>
            <person name="Li L."/>
            <person name="Wei W."/>
            <person name="Wang X."/>
            <person name="Wang C."/>
            <person name="Yang T."/>
            <person name="Huo Q."/>
            <person name="Li W."/>
            <person name="Guo W."/>
            <person name="Chen H."/>
            <person name="Zhou L."/>
            <person name="Ni X."/>
            <person name="Tian J."/>
            <person name="Zhou Y."/>
            <person name="Sheng Y."/>
            <person name="Liu T."/>
            <person name="Pan Y."/>
            <person name="Xia L."/>
            <person name="Li J."/>
            <person name="Zhao F."/>
            <person name="Cao W."/>
        </authorList>
    </citation>
    <scope>NUCLEOTIDE SEQUENCE</scope>
    <source>
        <strain evidence="1">Hyas-2018</strain>
    </source>
</reference>
<sequence>MDEPLLQIEASIPPLSKRENSPRDRTDCCLRHQMNAWRTSRRKRHRARRKTVTMIAPPNSAVHTLHRYCEPNMFVSCRMYCPEPGQVTASGSQQDRGTGTNAVQETGVSRRRYFNEHCQPTLILGCELCERAGCKTFPVSINLSIVSSGADDLYVRATCVASDARKPNGVKPPLQ</sequence>
<comment type="caution">
    <text evidence="1">The sequence shown here is derived from an EMBL/GenBank/DDBJ whole genome shotgun (WGS) entry which is preliminary data.</text>
</comment>
<accession>A0ACB7TEZ7</accession>
<evidence type="ECO:0000313" key="1">
    <source>
        <dbReference type="EMBL" id="KAH6945505.1"/>
    </source>
</evidence>
<evidence type="ECO:0000313" key="2">
    <source>
        <dbReference type="Proteomes" id="UP000821845"/>
    </source>
</evidence>